<dbReference type="PANTHER" id="PTHR24148">
    <property type="entry name" value="ANKYRIN REPEAT DOMAIN-CONTAINING PROTEIN 39 HOMOLOG-RELATED"/>
    <property type="match status" value="1"/>
</dbReference>
<dbReference type="EMBL" id="JAPZBS010000002">
    <property type="protein sequence ID" value="KAJ5382033.1"/>
    <property type="molecule type" value="Genomic_DNA"/>
</dbReference>
<reference evidence="2" key="1">
    <citation type="submission" date="2022-11" db="EMBL/GenBank/DDBJ databases">
        <authorList>
            <person name="Petersen C."/>
        </authorList>
    </citation>
    <scope>NUCLEOTIDE SEQUENCE</scope>
    <source>
        <strain evidence="2">IBT 29864</strain>
    </source>
</reference>
<protein>
    <recommendedName>
        <fullName evidence="1">Heterokaryon incompatibility domain-containing protein</fullName>
    </recommendedName>
</protein>
<proteinExistence type="predicted"/>
<evidence type="ECO:0000259" key="1">
    <source>
        <dbReference type="Pfam" id="PF06985"/>
    </source>
</evidence>
<gene>
    <name evidence="2" type="ORF">N7496_004461</name>
</gene>
<evidence type="ECO:0000313" key="2">
    <source>
        <dbReference type="EMBL" id="KAJ5382033.1"/>
    </source>
</evidence>
<dbReference type="Proteomes" id="UP001147782">
    <property type="component" value="Unassembled WGS sequence"/>
</dbReference>
<reference evidence="2" key="2">
    <citation type="journal article" date="2023" name="IMA Fungus">
        <title>Comparative genomic study of the Penicillium genus elucidates a diverse pangenome and 15 lateral gene transfer events.</title>
        <authorList>
            <person name="Petersen C."/>
            <person name="Sorensen T."/>
            <person name="Nielsen M.R."/>
            <person name="Sondergaard T.E."/>
            <person name="Sorensen J.L."/>
            <person name="Fitzpatrick D.A."/>
            <person name="Frisvad J.C."/>
            <person name="Nielsen K.L."/>
        </authorList>
    </citation>
    <scope>NUCLEOTIDE SEQUENCE</scope>
    <source>
        <strain evidence="2">IBT 29864</strain>
    </source>
</reference>
<dbReference type="AlphaFoldDB" id="A0A9W9ST82"/>
<dbReference type="GeneID" id="81436569"/>
<sequence>MDVAASRMTNKDIANSTYVYRTLCPNREEIRLLQLLPVPRDSQIRVYGQLTTVSLRDNPSFAALSYVCGDPSITENIVLNGSITKITANLTKALEYFSQQGVEFLNGFHLWVDAVCIKQDDVEEKNQQVKFMSNIYGAANHVYSWLGDAPYIPLAFKALRSISQDIQTVSELHPELLILDVGLEREDVLIPNRLWAAPRDLVDLPYWSRMWIFQEIALSKPHSLTFTSPGAQMSDDELENAISNLRCLVDRMVDEGRPAVLTDDMRILRQRLPLLVNSLKMIQRLLVAKAKLAGTQNKMRPPLCILSAYTHLTRATDPRDYYYSLIGVAKLALEPDYGPAKSVGTACIDFVEAFLVATRNTPYSLLFLHDAVGLADAGDHDDMPSWAHGYHLPMENRERGPSWIAQADKGHFDYIRRAYPSLPRLMGEKLYVLGIRMSTVNHVGERPSLNFLQNGAMRKYLIDFAGRHAPGYISGLPLASAFYALLMRQPDGICDARAILLLLERLASSTHENDATDMAIWSGIERYFRDSIQNERGQIMASDPTVTLQGLVEALSMFEVLNIGHLFEISEGFIGLAPLGVTTGDILCVLDRFQYPVILRQADHQAYPLYEFVGPCFVMGLMLQGETKAFLKGKQAKPERLRLK</sequence>
<dbReference type="InterPro" id="IPR010730">
    <property type="entry name" value="HET"/>
</dbReference>
<comment type="caution">
    <text evidence="2">The sequence shown here is derived from an EMBL/GenBank/DDBJ whole genome shotgun (WGS) entry which is preliminary data.</text>
</comment>
<dbReference type="PANTHER" id="PTHR24148:SF73">
    <property type="entry name" value="HET DOMAIN PROTEIN (AFU_ORTHOLOGUE AFUA_8G01020)"/>
    <property type="match status" value="1"/>
</dbReference>
<evidence type="ECO:0000313" key="3">
    <source>
        <dbReference type="Proteomes" id="UP001147782"/>
    </source>
</evidence>
<organism evidence="2 3">
    <name type="scientific">Penicillium cataractarum</name>
    <dbReference type="NCBI Taxonomy" id="2100454"/>
    <lineage>
        <taxon>Eukaryota</taxon>
        <taxon>Fungi</taxon>
        <taxon>Dikarya</taxon>
        <taxon>Ascomycota</taxon>
        <taxon>Pezizomycotina</taxon>
        <taxon>Eurotiomycetes</taxon>
        <taxon>Eurotiomycetidae</taxon>
        <taxon>Eurotiales</taxon>
        <taxon>Aspergillaceae</taxon>
        <taxon>Penicillium</taxon>
    </lineage>
</organism>
<dbReference type="InterPro" id="IPR052895">
    <property type="entry name" value="HetReg/Transcr_Mod"/>
</dbReference>
<accession>A0A9W9ST82</accession>
<dbReference type="Pfam" id="PF06985">
    <property type="entry name" value="HET"/>
    <property type="match status" value="1"/>
</dbReference>
<feature type="domain" description="Heterokaryon incompatibility" evidence="1">
    <location>
        <begin position="61"/>
        <end position="215"/>
    </location>
</feature>
<dbReference type="OrthoDB" id="4300637at2759"/>
<name>A0A9W9ST82_9EURO</name>
<keyword evidence="3" id="KW-1185">Reference proteome</keyword>
<dbReference type="RefSeq" id="XP_056559604.1">
    <property type="nucleotide sequence ID" value="XM_056697392.1"/>
</dbReference>